<evidence type="ECO:0000313" key="7">
    <source>
        <dbReference type="EMBL" id="KAK1416112.1"/>
    </source>
</evidence>
<dbReference type="AlphaFoldDB" id="A0AAD8K8M9"/>
<comment type="caution">
    <text evidence="7">The sequence shown here is derived from an EMBL/GenBank/DDBJ whole genome shotgun (WGS) entry which is preliminary data.</text>
</comment>
<name>A0AAD8K8M9_TARER</name>
<evidence type="ECO:0000256" key="2">
    <source>
        <dbReference type="ARBA" id="ARBA00023163"/>
    </source>
</evidence>
<dbReference type="Proteomes" id="UP001229421">
    <property type="component" value="Unassembled WGS sequence"/>
</dbReference>
<reference evidence="7" key="1">
    <citation type="journal article" date="2023" name="bioRxiv">
        <title>Improved chromosome-level genome assembly for marigold (Tagetes erecta).</title>
        <authorList>
            <person name="Jiang F."/>
            <person name="Yuan L."/>
            <person name="Wang S."/>
            <person name="Wang H."/>
            <person name="Xu D."/>
            <person name="Wang A."/>
            <person name="Fan W."/>
        </authorList>
    </citation>
    <scope>NUCLEOTIDE SEQUENCE</scope>
    <source>
        <strain evidence="7">WSJ</strain>
        <tissue evidence="7">Leaf</tissue>
    </source>
</reference>
<feature type="modified residue" description="4-aspartylphosphate" evidence="4">
    <location>
        <position position="29"/>
    </location>
</feature>
<keyword evidence="3" id="KW-0539">Nucleus</keyword>
<organism evidence="7 8">
    <name type="scientific">Tagetes erecta</name>
    <name type="common">African marigold</name>
    <dbReference type="NCBI Taxonomy" id="13708"/>
    <lineage>
        <taxon>Eukaryota</taxon>
        <taxon>Viridiplantae</taxon>
        <taxon>Streptophyta</taxon>
        <taxon>Embryophyta</taxon>
        <taxon>Tracheophyta</taxon>
        <taxon>Spermatophyta</taxon>
        <taxon>Magnoliopsida</taxon>
        <taxon>eudicotyledons</taxon>
        <taxon>Gunneridae</taxon>
        <taxon>Pentapetalae</taxon>
        <taxon>asterids</taxon>
        <taxon>campanulids</taxon>
        <taxon>Asterales</taxon>
        <taxon>Asteraceae</taxon>
        <taxon>Asteroideae</taxon>
        <taxon>Heliantheae alliance</taxon>
        <taxon>Tageteae</taxon>
        <taxon>Tagetes</taxon>
    </lineage>
</organism>
<feature type="region of interest" description="Disordered" evidence="5">
    <location>
        <begin position="499"/>
        <end position="522"/>
    </location>
</feature>
<evidence type="ECO:0000256" key="3">
    <source>
        <dbReference type="ARBA" id="ARBA00023242"/>
    </source>
</evidence>
<feature type="region of interest" description="Disordered" evidence="5">
    <location>
        <begin position="377"/>
        <end position="399"/>
    </location>
</feature>
<keyword evidence="1" id="KW-0805">Transcription regulation</keyword>
<dbReference type="SUPFAM" id="SSF52172">
    <property type="entry name" value="CheY-like"/>
    <property type="match status" value="1"/>
</dbReference>
<sequence length="654" mass="71321">MCTVTTTTEASIGLSLMMSGNTYDCVLMDADMYETDKMEAFLHQVLSNQPKMSIALMASVDSNLRIPKEARESEAVFCLLKPCSPLYICDIWKNISRTRFLSQKNVSEKNAQRVDPTAKQSTVSNSSAIDNNISSDNLTDHQALDINSQVDHAMYKQVAYEDLFSGNDDDDDDDDDDVDDDAADDDQEDVDEISRKDTTGVGTTKKADKGKQPLTLKRKNDQGDDDDDEYSERITESKTRVRWKGELDEKFREAMRVLGNEAQSSEIQRYMNVPGLTRFHVASHLQKYHKKRRMFEAKMAEIAQNSSNLQLQSFANERCDYATQSNDNESNIQSTSHRRTGMINVVGSSYVSIENIRILLQQALPLPLPIRNFGDNQIANNNGGQGTESQPIGQGYGNAMEPQVTGDIYSNQAFTEAMALFGFGPTVPSGFSFGLNDNPLLSGDTQTTSHNCGQGTESQLIGHRYGNAMEPQETLAPFGFGATVSSGFNFGLNDNSLLSGDTQTTNNNGGQGTESQLTGHGYGNAMEPQVTGGMSSHRAFEEAMTPFGFGAIMSSDYNLGLNDGNSGDANGNGHSHVQEQVACLEPAKESWVADCGGFSAILNDGQHYLVFDVENSVNPGSSLDSIPLGPASADISIPDQIKRQSSTNTTSCQL</sequence>
<evidence type="ECO:0000256" key="5">
    <source>
        <dbReference type="SAM" id="MobiDB-lite"/>
    </source>
</evidence>
<dbReference type="PANTHER" id="PTHR31442:SF29">
    <property type="entry name" value="HOMEODOMAIN-LIKE SUPERFAMILY PROTEIN"/>
    <property type="match status" value="1"/>
</dbReference>
<evidence type="ECO:0000256" key="4">
    <source>
        <dbReference type="PROSITE-ProRule" id="PRU00169"/>
    </source>
</evidence>
<dbReference type="EMBL" id="JAUHHV010000008">
    <property type="protein sequence ID" value="KAK1416112.1"/>
    <property type="molecule type" value="Genomic_DNA"/>
</dbReference>
<dbReference type="GO" id="GO:0005634">
    <property type="term" value="C:nucleus"/>
    <property type="evidence" value="ECO:0007669"/>
    <property type="project" value="TreeGrafter"/>
</dbReference>
<accession>A0AAD8K8M9</accession>
<dbReference type="GO" id="GO:0000160">
    <property type="term" value="P:phosphorelay signal transduction system"/>
    <property type="evidence" value="ECO:0007669"/>
    <property type="project" value="InterPro"/>
</dbReference>
<keyword evidence="8" id="KW-1185">Reference proteome</keyword>
<proteinExistence type="predicted"/>
<keyword evidence="4" id="KW-0597">Phosphoprotein</keyword>
<dbReference type="SUPFAM" id="SSF46689">
    <property type="entry name" value="Homeodomain-like"/>
    <property type="match status" value="1"/>
</dbReference>
<feature type="region of interest" description="Disordered" evidence="5">
    <location>
        <begin position="164"/>
        <end position="233"/>
    </location>
</feature>
<feature type="compositionally biased region" description="Polar residues" evidence="5">
    <location>
        <begin position="377"/>
        <end position="392"/>
    </location>
</feature>
<evidence type="ECO:0000256" key="1">
    <source>
        <dbReference type="ARBA" id="ARBA00023015"/>
    </source>
</evidence>
<dbReference type="Gene3D" id="1.10.10.60">
    <property type="entry name" value="Homeodomain-like"/>
    <property type="match status" value="1"/>
</dbReference>
<evidence type="ECO:0000259" key="6">
    <source>
        <dbReference type="PROSITE" id="PS50110"/>
    </source>
</evidence>
<evidence type="ECO:0000313" key="8">
    <source>
        <dbReference type="Proteomes" id="UP001229421"/>
    </source>
</evidence>
<dbReference type="GO" id="GO:0003700">
    <property type="term" value="F:DNA-binding transcription factor activity"/>
    <property type="evidence" value="ECO:0007669"/>
    <property type="project" value="InterPro"/>
</dbReference>
<dbReference type="InterPro" id="IPR009057">
    <property type="entry name" value="Homeodomain-like_sf"/>
</dbReference>
<dbReference type="GO" id="GO:0003677">
    <property type="term" value="F:DNA binding"/>
    <property type="evidence" value="ECO:0007669"/>
    <property type="project" value="InterPro"/>
</dbReference>
<dbReference type="NCBIfam" id="TIGR01557">
    <property type="entry name" value="myb_SHAQKYF"/>
    <property type="match status" value="1"/>
</dbReference>
<feature type="compositionally biased region" description="Acidic residues" evidence="5">
    <location>
        <begin position="167"/>
        <end position="191"/>
    </location>
</feature>
<feature type="compositionally biased region" description="Low complexity" evidence="5">
    <location>
        <begin position="124"/>
        <end position="135"/>
    </location>
</feature>
<dbReference type="InterPro" id="IPR001789">
    <property type="entry name" value="Sig_transdc_resp-reg_receiver"/>
</dbReference>
<dbReference type="PROSITE" id="PS50110">
    <property type="entry name" value="RESPONSE_REGULATORY"/>
    <property type="match status" value="1"/>
</dbReference>
<dbReference type="Gene3D" id="3.40.50.2300">
    <property type="match status" value="1"/>
</dbReference>
<protein>
    <recommendedName>
        <fullName evidence="6">Response regulatory domain-containing protein</fullName>
    </recommendedName>
</protein>
<keyword evidence="2" id="KW-0804">Transcription</keyword>
<feature type="region of interest" description="Disordered" evidence="5">
    <location>
        <begin position="105"/>
        <end position="135"/>
    </location>
</feature>
<dbReference type="InterPro" id="IPR006447">
    <property type="entry name" value="Myb_dom_plants"/>
</dbReference>
<dbReference type="InterPro" id="IPR044841">
    <property type="entry name" value="LUX/BOA-like"/>
</dbReference>
<gene>
    <name evidence="7" type="ORF">QVD17_31900</name>
</gene>
<dbReference type="InterPro" id="IPR011006">
    <property type="entry name" value="CheY-like_superfamily"/>
</dbReference>
<dbReference type="PANTHER" id="PTHR31442">
    <property type="entry name" value="HOMEODOMAIN-LIKE SUPERFAMILY PROTEIN-RELATED"/>
    <property type="match status" value="1"/>
</dbReference>
<feature type="domain" description="Response regulatory" evidence="6">
    <location>
        <begin position="1"/>
        <end position="96"/>
    </location>
</feature>